<keyword evidence="1" id="KW-0805">Transcription regulation</keyword>
<dbReference type="RefSeq" id="WP_149567184.1">
    <property type="nucleotide sequence ID" value="NZ_CP035807.1"/>
</dbReference>
<dbReference type="InterPro" id="IPR001845">
    <property type="entry name" value="HTH_ArsR_DNA-bd_dom"/>
</dbReference>
<gene>
    <name evidence="5" type="ORF">EW093_04170</name>
</gene>
<dbReference type="AlphaFoldDB" id="A0A5C1Q912"/>
<dbReference type="EMBL" id="CP035807">
    <property type="protein sequence ID" value="QEN03927.1"/>
    <property type="molecule type" value="Genomic_DNA"/>
</dbReference>
<dbReference type="PRINTS" id="PR00778">
    <property type="entry name" value="HTHARSR"/>
</dbReference>
<accession>A0A5C1Q912</accession>
<keyword evidence="6" id="KW-1185">Reference proteome</keyword>
<reference evidence="5 6" key="2">
    <citation type="submission" date="2019-09" db="EMBL/GenBank/DDBJ databases">
        <title>Complete Genome Sequence and Methylome Analysis of free living Spirochaetas.</title>
        <authorList>
            <person name="Leshcheva N."/>
            <person name="Mikheeva N."/>
        </authorList>
    </citation>
    <scope>NUCLEOTIDE SEQUENCE [LARGE SCALE GENOMIC DNA]</scope>
    <source>
        <strain evidence="5 6">P</strain>
    </source>
</reference>
<evidence type="ECO:0000256" key="3">
    <source>
        <dbReference type="ARBA" id="ARBA00023163"/>
    </source>
</evidence>
<protein>
    <submittedName>
        <fullName evidence="5">ArsR family transcriptional regulator</fullName>
    </submittedName>
</protein>
<dbReference type="PANTHER" id="PTHR33154">
    <property type="entry name" value="TRANSCRIPTIONAL REGULATOR, ARSR FAMILY"/>
    <property type="match status" value="1"/>
</dbReference>
<dbReference type="CDD" id="cd00090">
    <property type="entry name" value="HTH_ARSR"/>
    <property type="match status" value="1"/>
</dbReference>
<dbReference type="Pfam" id="PF01022">
    <property type="entry name" value="HTH_5"/>
    <property type="match status" value="1"/>
</dbReference>
<dbReference type="GO" id="GO:0003700">
    <property type="term" value="F:DNA-binding transcription factor activity"/>
    <property type="evidence" value="ECO:0007669"/>
    <property type="project" value="InterPro"/>
</dbReference>
<dbReference type="KEGG" id="sper:EW093_04170"/>
<dbReference type="PANTHER" id="PTHR33154:SF33">
    <property type="entry name" value="TRANSCRIPTIONAL REPRESSOR SDPR"/>
    <property type="match status" value="1"/>
</dbReference>
<feature type="domain" description="HTH arsR-type" evidence="4">
    <location>
        <begin position="10"/>
        <end position="104"/>
    </location>
</feature>
<organism evidence="5 6">
    <name type="scientific">Thiospirochaeta perfilievii</name>
    <dbReference type="NCBI Taxonomy" id="252967"/>
    <lineage>
        <taxon>Bacteria</taxon>
        <taxon>Pseudomonadati</taxon>
        <taxon>Spirochaetota</taxon>
        <taxon>Spirochaetia</taxon>
        <taxon>Spirochaetales</taxon>
        <taxon>Spirochaetaceae</taxon>
        <taxon>Thiospirochaeta</taxon>
    </lineage>
</organism>
<name>A0A5C1Q912_9SPIO</name>
<dbReference type="InterPro" id="IPR051081">
    <property type="entry name" value="HTH_MetalResp_TranReg"/>
</dbReference>
<dbReference type="InterPro" id="IPR011991">
    <property type="entry name" value="ArsR-like_HTH"/>
</dbReference>
<keyword evidence="3" id="KW-0804">Transcription</keyword>
<evidence type="ECO:0000256" key="1">
    <source>
        <dbReference type="ARBA" id="ARBA00023015"/>
    </source>
</evidence>
<evidence type="ECO:0000259" key="4">
    <source>
        <dbReference type="PROSITE" id="PS50987"/>
    </source>
</evidence>
<dbReference type="PROSITE" id="PS50987">
    <property type="entry name" value="HTH_ARSR_2"/>
    <property type="match status" value="1"/>
</dbReference>
<sequence>MDKEAEKCSLDLFRKCIPYFEVLADENRQKLVLLLAEGHQVLNVGDITEKVSLSRPAVSHHLKILLRAGMVNYTKKGTQNYYFLTIGSMVKVLKDFVTTVEKTCTKNT</sequence>
<dbReference type="GO" id="GO:0003677">
    <property type="term" value="F:DNA binding"/>
    <property type="evidence" value="ECO:0007669"/>
    <property type="project" value="UniProtKB-KW"/>
</dbReference>
<keyword evidence="2" id="KW-0238">DNA-binding</keyword>
<dbReference type="InterPro" id="IPR036390">
    <property type="entry name" value="WH_DNA-bd_sf"/>
</dbReference>
<evidence type="ECO:0000313" key="5">
    <source>
        <dbReference type="EMBL" id="QEN03927.1"/>
    </source>
</evidence>
<dbReference type="InterPro" id="IPR036388">
    <property type="entry name" value="WH-like_DNA-bd_sf"/>
</dbReference>
<evidence type="ECO:0000256" key="2">
    <source>
        <dbReference type="ARBA" id="ARBA00023125"/>
    </source>
</evidence>
<dbReference type="SUPFAM" id="SSF46785">
    <property type="entry name" value="Winged helix' DNA-binding domain"/>
    <property type="match status" value="1"/>
</dbReference>
<dbReference type="Proteomes" id="UP000323824">
    <property type="component" value="Chromosome"/>
</dbReference>
<dbReference type="OrthoDB" id="9798835at2"/>
<evidence type="ECO:0000313" key="6">
    <source>
        <dbReference type="Proteomes" id="UP000323824"/>
    </source>
</evidence>
<dbReference type="SMART" id="SM00418">
    <property type="entry name" value="HTH_ARSR"/>
    <property type="match status" value="1"/>
</dbReference>
<dbReference type="Gene3D" id="1.10.10.10">
    <property type="entry name" value="Winged helix-like DNA-binding domain superfamily/Winged helix DNA-binding domain"/>
    <property type="match status" value="1"/>
</dbReference>
<reference evidence="5 6" key="1">
    <citation type="submission" date="2019-02" db="EMBL/GenBank/DDBJ databases">
        <authorList>
            <person name="Fomenkov A."/>
            <person name="Dubinina G."/>
            <person name="Grabovich M."/>
            <person name="Vincze T."/>
            <person name="Roberts R.J."/>
        </authorList>
    </citation>
    <scope>NUCLEOTIDE SEQUENCE [LARGE SCALE GENOMIC DNA]</scope>
    <source>
        <strain evidence="5 6">P</strain>
    </source>
</reference>
<dbReference type="NCBIfam" id="NF033788">
    <property type="entry name" value="HTH_metalloreg"/>
    <property type="match status" value="1"/>
</dbReference>
<proteinExistence type="predicted"/>